<evidence type="ECO:0000313" key="2">
    <source>
        <dbReference type="Proteomes" id="UP000287394"/>
    </source>
</evidence>
<keyword evidence="2" id="KW-1185">Reference proteome</keyword>
<reference evidence="1 2" key="1">
    <citation type="journal article" date="2019" name="Int. J. Syst. Evol. Microbiol.">
        <title>Capsulimonas corticalis gen. nov., sp. nov., an aerobic capsulated bacterium, of a novel bacterial order, Capsulimonadales ord. nov., of the class Armatimonadia of the phylum Armatimonadetes.</title>
        <authorList>
            <person name="Li J."/>
            <person name="Kudo C."/>
            <person name="Tonouchi A."/>
        </authorList>
    </citation>
    <scope>NUCLEOTIDE SEQUENCE [LARGE SCALE GENOMIC DNA]</scope>
    <source>
        <strain evidence="1 2">AX-7</strain>
    </source>
</reference>
<dbReference type="Pfam" id="PF00722">
    <property type="entry name" value="Glyco_hydro_16"/>
    <property type="match status" value="1"/>
</dbReference>
<dbReference type="EMBL" id="AP025739">
    <property type="protein sequence ID" value="BDI29317.1"/>
    <property type="molecule type" value="Genomic_DNA"/>
</dbReference>
<dbReference type="Proteomes" id="UP000287394">
    <property type="component" value="Chromosome"/>
</dbReference>
<dbReference type="AlphaFoldDB" id="A0A402D6Z0"/>
<organism evidence="1 2">
    <name type="scientific">Capsulimonas corticalis</name>
    <dbReference type="NCBI Taxonomy" id="2219043"/>
    <lineage>
        <taxon>Bacteria</taxon>
        <taxon>Bacillati</taxon>
        <taxon>Armatimonadota</taxon>
        <taxon>Armatimonadia</taxon>
        <taxon>Capsulimonadales</taxon>
        <taxon>Capsulimonadaceae</taxon>
        <taxon>Capsulimonas</taxon>
    </lineage>
</organism>
<dbReference type="InterPro" id="IPR013320">
    <property type="entry name" value="ConA-like_dom_sf"/>
</dbReference>
<dbReference type="RefSeq" id="WP_301002434.1">
    <property type="nucleotide sequence ID" value="NZ_AP025739.1"/>
</dbReference>
<gene>
    <name evidence="1" type="ORF">CCAX7_13680</name>
</gene>
<protein>
    <submittedName>
        <fullName evidence="1">Uncharacterized protein</fullName>
    </submittedName>
</protein>
<dbReference type="Gene3D" id="2.60.120.200">
    <property type="match status" value="1"/>
</dbReference>
<dbReference type="KEGG" id="ccot:CCAX7_13680"/>
<name>A0A402D6Z0_9BACT</name>
<evidence type="ECO:0000313" key="1">
    <source>
        <dbReference type="EMBL" id="BDI29317.1"/>
    </source>
</evidence>
<sequence length="251" mass="27281">MTITLISQGRTTMNTTKITYFLSVCLGLASPLAVNAATLASGFDTSVWTSNGTLPWGSHTDHGSEYYQTWDAEFGSGYLTLHSMYNTGGHRYESGVAYGKVQIPSSGYSYVTVDVDIYDPQAGLQGCWPAWWLDSAWNWPPEIDIAEFKGNVGGNVWQNAIGSSGGWSVVETNINNTQWHHYGLALGPASGGARTYQLFLDGAIKNQGSIPDVQGVPFWVIANYAMEGDSGSPGPTRNTYVQYHNYVLATH</sequence>
<accession>A0A402D6Z0</accession>
<dbReference type="SUPFAM" id="SSF49899">
    <property type="entry name" value="Concanavalin A-like lectins/glucanases"/>
    <property type="match status" value="1"/>
</dbReference>
<dbReference type="PROSITE" id="PS51762">
    <property type="entry name" value="GH16_2"/>
    <property type="match status" value="1"/>
</dbReference>
<proteinExistence type="predicted"/>
<dbReference type="GO" id="GO:0005975">
    <property type="term" value="P:carbohydrate metabolic process"/>
    <property type="evidence" value="ECO:0007669"/>
    <property type="project" value="InterPro"/>
</dbReference>
<dbReference type="InterPro" id="IPR000757">
    <property type="entry name" value="Beta-glucanase-like"/>
</dbReference>
<dbReference type="GO" id="GO:0004553">
    <property type="term" value="F:hydrolase activity, hydrolyzing O-glycosyl compounds"/>
    <property type="evidence" value="ECO:0007669"/>
    <property type="project" value="InterPro"/>
</dbReference>